<gene>
    <name evidence="2" type="ORF">BIW53_00985</name>
</gene>
<reference evidence="2 3" key="1">
    <citation type="submission" date="2016-10" db="EMBL/GenBank/DDBJ databases">
        <title>Pseudoalteromonas amylolytica sp. nov., isolated from the surface seawater.</title>
        <authorList>
            <person name="Wu Y.-H."/>
            <person name="Cheng H."/>
            <person name="Jin X.-B."/>
            <person name="Wang C.-S."/>
            <person name="Xu X.-W."/>
        </authorList>
    </citation>
    <scope>NUCLEOTIDE SEQUENCE [LARGE SCALE GENOMIC DNA]</scope>
    <source>
        <strain evidence="2 3">JCM 12483</strain>
    </source>
</reference>
<name>A0A1S1NDD2_9GAMM</name>
<accession>A0A1S1NDD2</accession>
<dbReference type="RefSeq" id="WP_070989775.1">
    <property type="nucleotide sequence ID" value="NZ_CBCSHD010000002.1"/>
</dbReference>
<keyword evidence="3" id="KW-1185">Reference proteome</keyword>
<feature type="chain" id="PRO_5010229454" description="Lipoprotein" evidence="1">
    <location>
        <begin position="17"/>
        <end position="183"/>
    </location>
</feature>
<sequence length="183" mass="20069">MKLLFAVSLIFLVSCASSPKKVILNPSYSSGAISNIQASVHVTVADNRISNFTIRVQDQEPALYLPDANVPIIVENVFKQALLANGSSVSAIAKNKLVLHITEFSSLITESLSKHHSVANARFKIEVTQGSRHFEKSYSAKSELNGPLRHDQAKIESQLNDLTEMLITRIVSDQALIHFLQGS</sequence>
<dbReference type="PROSITE" id="PS51257">
    <property type="entry name" value="PROKAR_LIPOPROTEIN"/>
    <property type="match status" value="1"/>
</dbReference>
<evidence type="ECO:0008006" key="4">
    <source>
        <dbReference type="Google" id="ProtNLM"/>
    </source>
</evidence>
<feature type="signal peptide" evidence="1">
    <location>
        <begin position="1"/>
        <end position="16"/>
    </location>
</feature>
<keyword evidence="1" id="KW-0732">Signal</keyword>
<dbReference type="STRING" id="327939.BIW53_00985"/>
<evidence type="ECO:0000313" key="3">
    <source>
        <dbReference type="Proteomes" id="UP000180253"/>
    </source>
</evidence>
<dbReference type="AlphaFoldDB" id="A0A1S1NDD2"/>
<evidence type="ECO:0000256" key="1">
    <source>
        <dbReference type="SAM" id="SignalP"/>
    </source>
</evidence>
<dbReference type="OrthoDB" id="6311972at2"/>
<proteinExistence type="predicted"/>
<comment type="caution">
    <text evidence="2">The sequence shown here is derived from an EMBL/GenBank/DDBJ whole genome shotgun (WGS) entry which is preliminary data.</text>
</comment>
<dbReference type="Proteomes" id="UP000180253">
    <property type="component" value="Unassembled WGS sequence"/>
</dbReference>
<dbReference type="EMBL" id="MNAN01000009">
    <property type="protein sequence ID" value="OHU97693.1"/>
    <property type="molecule type" value="Genomic_DNA"/>
</dbReference>
<dbReference type="InterPro" id="IPR005619">
    <property type="entry name" value="Uncharacterised_YajG"/>
</dbReference>
<dbReference type="Pfam" id="PF03923">
    <property type="entry name" value="Lipoprotein_16"/>
    <property type="match status" value="1"/>
</dbReference>
<evidence type="ECO:0000313" key="2">
    <source>
        <dbReference type="EMBL" id="OHU97693.1"/>
    </source>
</evidence>
<organism evidence="2 3">
    <name type="scientific">Pseudoalteromonas byunsanensis</name>
    <dbReference type="NCBI Taxonomy" id="327939"/>
    <lineage>
        <taxon>Bacteria</taxon>
        <taxon>Pseudomonadati</taxon>
        <taxon>Pseudomonadota</taxon>
        <taxon>Gammaproteobacteria</taxon>
        <taxon>Alteromonadales</taxon>
        <taxon>Pseudoalteromonadaceae</taxon>
        <taxon>Pseudoalteromonas</taxon>
    </lineage>
</organism>
<protein>
    <recommendedName>
        <fullName evidence="4">Lipoprotein</fullName>
    </recommendedName>
</protein>